<evidence type="ECO:0000313" key="3">
    <source>
        <dbReference type="Proteomes" id="UP001152795"/>
    </source>
</evidence>
<feature type="compositionally biased region" description="Basic residues" evidence="1">
    <location>
        <begin position="116"/>
        <end position="147"/>
    </location>
</feature>
<evidence type="ECO:0000313" key="2">
    <source>
        <dbReference type="EMBL" id="CAB4006536.1"/>
    </source>
</evidence>
<organism evidence="2 3">
    <name type="scientific">Paramuricea clavata</name>
    <name type="common">Red gorgonian</name>
    <name type="synonym">Violescent sea-whip</name>
    <dbReference type="NCBI Taxonomy" id="317549"/>
    <lineage>
        <taxon>Eukaryota</taxon>
        <taxon>Metazoa</taxon>
        <taxon>Cnidaria</taxon>
        <taxon>Anthozoa</taxon>
        <taxon>Octocorallia</taxon>
        <taxon>Malacalcyonacea</taxon>
        <taxon>Plexauridae</taxon>
        <taxon>Paramuricea</taxon>
    </lineage>
</organism>
<keyword evidence="3" id="KW-1185">Reference proteome</keyword>
<dbReference type="Proteomes" id="UP001152795">
    <property type="component" value="Unassembled WGS sequence"/>
</dbReference>
<feature type="region of interest" description="Disordered" evidence="1">
    <location>
        <begin position="89"/>
        <end position="159"/>
    </location>
</feature>
<dbReference type="AlphaFoldDB" id="A0A6S7HNL7"/>
<sequence length="180" mass="19999">MNLSLGYLLVEHIVKVIVAIMAEALEDLERSELENAAEVPNMDNNMTTCTCRGICMRERGRNFCPCKSLGSFCSSSCHGDNFGRCMNSRRAQESDSDQTDSESSMEESEEEDVGRRGRGRARGRGRGRARGRGQQRGGRGRGRRGGRGRGQLVEEEQDAENVAWRIARWECTTSTRSGTS</sequence>
<comment type="caution">
    <text evidence="2">The sequence shown here is derived from an EMBL/GenBank/DDBJ whole genome shotgun (WGS) entry which is preliminary data.</text>
</comment>
<proteinExistence type="predicted"/>
<reference evidence="2" key="1">
    <citation type="submission" date="2020-04" db="EMBL/GenBank/DDBJ databases">
        <authorList>
            <person name="Alioto T."/>
            <person name="Alioto T."/>
            <person name="Gomez Garrido J."/>
        </authorList>
    </citation>
    <scope>NUCLEOTIDE SEQUENCE</scope>
    <source>
        <strain evidence="2">A484AB</strain>
    </source>
</reference>
<feature type="compositionally biased region" description="Acidic residues" evidence="1">
    <location>
        <begin position="94"/>
        <end position="112"/>
    </location>
</feature>
<accession>A0A6S7HNL7</accession>
<dbReference type="EMBL" id="CACRXK020005533">
    <property type="protein sequence ID" value="CAB4006536.1"/>
    <property type="molecule type" value="Genomic_DNA"/>
</dbReference>
<dbReference type="OrthoDB" id="10611231at2759"/>
<protein>
    <submittedName>
        <fullName evidence="2">Uncharacterized protein</fullName>
    </submittedName>
</protein>
<gene>
    <name evidence="2" type="ORF">PACLA_8A061457</name>
</gene>
<name>A0A6S7HNL7_PARCT</name>
<evidence type="ECO:0000256" key="1">
    <source>
        <dbReference type="SAM" id="MobiDB-lite"/>
    </source>
</evidence>